<evidence type="ECO:0000256" key="11">
    <source>
        <dbReference type="ARBA" id="ARBA00022670"/>
    </source>
</evidence>
<evidence type="ECO:0000256" key="4">
    <source>
        <dbReference type="ARBA" id="ARBA00007090"/>
    </source>
</evidence>
<feature type="domain" description="Penicillin-binding protein OB-like" evidence="32">
    <location>
        <begin position="321"/>
        <end position="429"/>
    </location>
</feature>
<evidence type="ECO:0000256" key="19">
    <source>
        <dbReference type="ARBA" id="ARBA00022989"/>
    </source>
</evidence>
<evidence type="ECO:0000256" key="18">
    <source>
        <dbReference type="ARBA" id="ARBA00022984"/>
    </source>
</evidence>
<evidence type="ECO:0000256" key="5">
    <source>
        <dbReference type="ARBA" id="ARBA00007739"/>
    </source>
</evidence>
<evidence type="ECO:0000256" key="3">
    <source>
        <dbReference type="ARBA" id="ARBA00004752"/>
    </source>
</evidence>
<dbReference type="SUPFAM" id="SSF56601">
    <property type="entry name" value="beta-lactamase/transpeptidase-like"/>
    <property type="match status" value="1"/>
</dbReference>
<keyword evidence="14 29" id="KW-0812">Transmembrane</keyword>
<evidence type="ECO:0000256" key="24">
    <source>
        <dbReference type="ARBA" id="ARBA00034000"/>
    </source>
</evidence>
<feature type="region of interest" description="Disordered" evidence="28">
    <location>
        <begin position="244"/>
        <end position="263"/>
    </location>
</feature>
<comment type="pathway">
    <text evidence="3">Cell wall biogenesis; peptidoglycan biosynthesis.</text>
</comment>
<keyword evidence="15" id="KW-0378">Hydrolase</keyword>
<protein>
    <recommendedName>
        <fullName evidence="7">Penicillin-binding protein 1A</fullName>
        <ecNumber evidence="25">2.4.99.28</ecNumber>
        <ecNumber evidence="6">3.4.16.4</ecNumber>
    </recommendedName>
</protein>
<evidence type="ECO:0000256" key="14">
    <source>
        <dbReference type="ARBA" id="ARBA00022692"/>
    </source>
</evidence>
<evidence type="ECO:0000256" key="17">
    <source>
        <dbReference type="ARBA" id="ARBA00022968"/>
    </source>
</evidence>
<keyword evidence="12" id="KW-0328">Glycosyltransferase</keyword>
<dbReference type="InterPro" id="IPR023346">
    <property type="entry name" value="Lysozyme-like_dom_sf"/>
</dbReference>
<evidence type="ECO:0000256" key="20">
    <source>
        <dbReference type="ARBA" id="ARBA00023136"/>
    </source>
</evidence>
<comment type="catalytic activity">
    <reaction evidence="26">
        <text>[GlcNAc-(1-&gt;4)-Mur2Ac(oyl-L-Ala-gamma-D-Glu-L-Lys-D-Ala-D-Ala)](n)-di-trans,octa-cis-undecaprenyl diphosphate + beta-D-GlcNAc-(1-&gt;4)-Mur2Ac(oyl-L-Ala-gamma-D-Glu-L-Lys-D-Ala-D-Ala)-di-trans,octa-cis-undecaprenyl diphosphate = [GlcNAc-(1-&gt;4)-Mur2Ac(oyl-L-Ala-gamma-D-Glu-L-Lys-D-Ala-D-Ala)](n+1)-di-trans,octa-cis-undecaprenyl diphosphate + di-trans,octa-cis-undecaprenyl diphosphate + H(+)</text>
        <dbReference type="Rhea" id="RHEA:23708"/>
        <dbReference type="Rhea" id="RHEA-COMP:9602"/>
        <dbReference type="Rhea" id="RHEA-COMP:9603"/>
        <dbReference type="ChEBI" id="CHEBI:15378"/>
        <dbReference type="ChEBI" id="CHEBI:58405"/>
        <dbReference type="ChEBI" id="CHEBI:60033"/>
        <dbReference type="ChEBI" id="CHEBI:78435"/>
        <dbReference type="EC" id="2.4.99.28"/>
    </reaction>
</comment>
<keyword evidence="9" id="KW-0997">Cell inner membrane</keyword>
<dbReference type="InterPro" id="IPR001264">
    <property type="entry name" value="Glyco_trans_51"/>
</dbReference>
<keyword evidence="23" id="KW-0961">Cell wall biogenesis/degradation</keyword>
<dbReference type="Pfam" id="PF17092">
    <property type="entry name" value="PCB_OB"/>
    <property type="match status" value="1"/>
</dbReference>
<dbReference type="Proteomes" id="UP000613768">
    <property type="component" value="Unassembled WGS sequence"/>
</dbReference>
<dbReference type="InterPro" id="IPR031376">
    <property type="entry name" value="PCB_OB"/>
</dbReference>
<evidence type="ECO:0000313" key="34">
    <source>
        <dbReference type="Proteomes" id="UP000613768"/>
    </source>
</evidence>
<dbReference type="InterPro" id="IPR012338">
    <property type="entry name" value="Beta-lactam/transpept-like"/>
</dbReference>
<dbReference type="Pfam" id="PF00905">
    <property type="entry name" value="Transpeptidase"/>
    <property type="match status" value="1"/>
</dbReference>
<dbReference type="GO" id="GO:0006508">
    <property type="term" value="P:proteolysis"/>
    <property type="evidence" value="ECO:0007669"/>
    <property type="project" value="UniProtKB-KW"/>
</dbReference>
<dbReference type="PANTHER" id="PTHR32282">
    <property type="entry name" value="BINDING PROTEIN TRANSPEPTIDASE, PUTATIVE-RELATED"/>
    <property type="match status" value="1"/>
</dbReference>
<evidence type="ECO:0000313" key="33">
    <source>
        <dbReference type="EMBL" id="MBD8525019.1"/>
    </source>
</evidence>
<comment type="pathway">
    <text evidence="27">Glycan biosynthesis.</text>
</comment>
<evidence type="ECO:0000256" key="16">
    <source>
        <dbReference type="ARBA" id="ARBA00022960"/>
    </source>
</evidence>
<dbReference type="NCBIfam" id="TIGR02074">
    <property type="entry name" value="PBP_1a_fam"/>
    <property type="match status" value="1"/>
</dbReference>
<keyword evidence="22" id="KW-0511">Multifunctional enzyme</keyword>
<comment type="catalytic activity">
    <reaction evidence="24">
        <text>Preferential cleavage: (Ac)2-L-Lys-D-Ala-|-D-Ala. Also transpeptidation of peptidyl-alanyl moieties that are N-acyl substituents of D-alanine.</text>
        <dbReference type="EC" id="3.4.16.4"/>
    </reaction>
</comment>
<dbReference type="SUPFAM" id="SSF53955">
    <property type="entry name" value="Lysozyme-like"/>
    <property type="match status" value="1"/>
</dbReference>
<evidence type="ECO:0000256" key="29">
    <source>
        <dbReference type="SAM" id="Phobius"/>
    </source>
</evidence>
<gene>
    <name evidence="33" type="ORF">IFO71_04620</name>
</gene>
<feature type="domain" description="Glycosyl transferase family 51" evidence="31">
    <location>
        <begin position="58"/>
        <end position="234"/>
    </location>
</feature>
<evidence type="ECO:0000259" key="32">
    <source>
        <dbReference type="Pfam" id="PF17092"/>
    </source>
</evidence>
<dbReference type="GO" id="GO:0005886">
    <property type="term" value="C:plasma membrane"/>
    <property type="evidence" value="ECO:0007669"/>
    <property type="project" value="UniProtKB-SubCell"/>
</dbReference>
<name>A0AAW3ZHK2_9GAMM</name>
<dbReference type="RefSeq" id="WP_192028368.1">
    <property type="nucleotide sequence ID" value="NZ_JACYTR010000006.1"/>
</dbReference>
<dbReference type="GO" id="GO:0071555">
    <property type="term" value="P:cell wall organization"/>
    <property type="evidence" value="ECO:0007669"/>
    <property type="project" value="UniProtKB-KW"/>
</dbReference>
<keyword evidence="13" id="KW-0808">Transferase</keyword>
<evidence type="ECO:0000256" key="22">
    <source>
        <dbReference type="ARBA" id="ARBA00023268"/>
    </source>
</evidence>
<dbReference type="GO" id="GO:0008360">
    <property type="term" value="P:regulation of cell shape"/>
    <property type="evidence" value="ECO:0007669"/>
    <property type="project" value="UniProtKB-KW"/>
</dbReference>
<evidence type="ECO:0000259" key="30">
    <source>
        <dbReference type="Pfam" id="PF00905"/>
    </source>
</evidence>
<evidence type="ECO:0000256" key="25">
    <source>
        <dbReference type="ARBA" id="ARBA00044770"/>
    </source>
</evidence>
<comment type="similarity">
    <text evidence="4">In the C-terminal section; belongs to the transpeptidase family.</text>
</comment>
<feature type="transmembrane region" description="Helical" evidence="29">
    <location>
        <begin position="12"/>
        <end position="33"/>
    </location>
</feature>
<comment type="subcellular location">
    <subcellularLocation>
        <location evidence="2">Cell inner membrane</location>
        <topology evidence="2">Single-pass type II membrane protein</topology>
    </subcellularLocation>
</comment>
<dbReference type="Pfam" id="PF00912">
    <property type="entry name" value="Transgly"/>
    <property type="match status" value="1"/>
</dbReference>
<evidence type="ECO:0000259" key="31">
    <source>
        <dbReference type="Pfam" id="PF00912"/>
    </source>
</evidence>
<dbReference type="InterPro" id="IPR001460">
    <property type="entry name" value="PCN-bd_Tpept"/>
</dbReference>
<evidence type="ECO:0000256" key="23">
    <source>
        <dbReference type="ARBA" id="ARBA00023316"/>
    </source>
</evidence>
<keyword evidence="8" id="KW-1003">Cell membrane</keyword>
<keyword evidence="10" id="KW-0121">Carboxypeptidase</keyword>
<dbReference type="GO" id="GO:0009002">
    <property type="term" value="F:serine-type D-Ala-D-Ala carboxypeptidase activity"/>
    <property type="evidence" value="ECO:0007669"/>
    <property type="project" value="UniProtKB-EC"/>
</dbReference>
<evidence type="ECO:0000256" key="13">
    <source>
        <dbReference type="ARBA" id="ARBA00022679"/>
    </source>
</evidence>
<dbReference type="GO" id="GO:0008955">
    <property type="term" value="F:peptidoglycan glycosyltransferase activity"/>
    <property type="evidence" value="ECO:0007669"/>
    <property type="project" value="UniProtKB-EC"/>
</dbReference>
<dbReference type="Gene3D" id="3.40.710.10">
    <property type="entry name" value="DD-peptidase/beta-lactamase superfamily"/>
    <property type="match status" value="2"/>
</dbReference>
<dbReference type="GO" id="GO:0030288">
    <property type="term" value="C:outer membrane-bounded periplasmic space"/>
    <property type="evidence" value="ECO:0007669"/>
    <property type="project" value="TreeGrafter"/>
</dbReference>
<keyword evidence="18" id="KW-0573">Peptidoglycan synthesis</keyword>
<evidence type="ECO:0000256" key="9">
    <source>
        <dbReference type="ARBA" id="ARBA00022519"/>
    </source>
</evidence>
<evidence type="ECO:0000256" key="21">
    <source>
        <dbReference type="ARBA" id="ARBA00023251"/>
    </source>
</evidence>
<dbReference type="EC" id="2.4.99.28" evidence="25"/>
<dbReference type="EMBL" id="JACYTR010000006">
    <property type="protein sequence ID" value="MBD8525019.1"/>
    <property type="molecule type" value="Genomic_DNA"/>
</dbReference>
<keyword evidence="17" id="KW-0735">Signal-anchor</keyword>
<evidence type="ECO:0000256" key="10">
    <source>
        <dbReference type="ARBA" id="ARBA00022645"/>
    </source>
</evidence>
<evidence type="ECO:0000256" key="1">
    <source>
        <dbReference type="ARBA" id="ARBA00002624"/>
    </source>
</evidence>
<proteinExistence type="inferred from homology"/>
<dbReference type="FunFam" id="1.10.3810.10:FF:000003">
    <property type="entry name" value="Penicillin-binding protein 1a"/>
    <property type="match status" value="1"/>
</dbReference>
<keyword evidence="34" id="KW-1185">Reference proteome</keyword>
<dbReference type="PANTHER" id="PTHR32282:SF27">
    <property type="entry name" value="PENICILLIN-BINDING PROTEIN 1A"/>
    <property type="match status" value="1"/>
</dbReference>
<evidence type="ECO:0000256" key="8">
    <source>
        <dbReference type="ARBA" id="ARBA00022475"/>
    </source>
</evidence>
<dbReference type="InterPro" id="IPR036950">
    <property type="entry name" value="PBP_transglycosylase"/>
</dbReference>
<accession>A0AAW3ZHK2</accession>
<evidence type="ECO:0000256" key="12">
    <source>
        <dbReference type="ARBA" id="ARBA00022676"/>
    </source>
</evidence>
<dbReference type="InterPro" id="IPR050396">
    <property type="entry name" value="Glycosyltr_51/Transpeptidase"/>
</dbReference>
<evidence type="ECO:0000256" key="7">
    <source>
        <dbReference type="ARBA" id="ARBA00018638"/>
    </source>
</evidence>
<sequence length="821" mass="90528">MNRLRRLIRYALVLALLGLVMGVTTIAVLYWLIEPELPSVQALREVRLQVPLGVYSSDGKLIAQFGETRRYPVKIEDVPLRVRNAFLAAEDADFYQHHGIDLVGIGRAVWLLATTRDRRVPGGSTITQQVAKMFFLSSEYSYRRKITEIFLALKMERELSKDEILELYLNKSFFGNRAYGIAAAAEFYYGKTLQDLSIAEAATLAGIPKFPSSGNPIVNPARALIRRGYVINRMLEEKLITPAEAQEAHAQPERAHPHEPPTELDAPWLAEMARQDAIERFGDQALVDGFRLFTTIDSRAQEAANQATRRALLDYDRRHGWRGVEGKQSLQSADQPEHWRELLKGYHPVVGLLPAIVLRVDDELAELGLEDGQTLALDKEDLAWTREYLSENSRGAAPTSIKQRLTPGDIVRVERNTEGDWQLSQLPKVQGALVALDWDSGAIQAMTGGFSFSLNKFNRATQAQRQPGSSFKPFVYAAAFERGFTPASIVLDAPVVFNDRGSGKSWQPQNDNEEFAGPMRLREAMVSSRNLVSVRVLDAIGVGYARRFIQNFGFPPETLPENLSLALGTSAEPPLLMARGYAAFTNGGYLVEPYLVSRIEDRDGNLVFEADPVRACMSCPARRGSGVDSSTPEGFNLGPAALAEPVEDEASDAAPEARLAEAAVDARTAFLVNSLLKDVVRRGTGSRAMALGRADLGGKTGTTNEHRDGWFSGFGGPYVVTAWMGMDDFTSLGNGEFASRTALPMWIEFMRVVLEGVPEHHLPVPEGITTALIDRDSGQLAGPGVSNPLNEYFRAEDIARLQQAPPVSSEQEASKESFDIF</sequence>
<dbReference type="Gene3D" id="1.10.3810.10">
    <property type="entry name" value="Biosynthetic peptidoglycan transglycosylase-like"/>
    <property type="match status" value="1"/>
</dbReference>
<evidence type="ECO:0000256" key="26">
    <source>
        <dbReference type="ARBA" id="ARBA00049902"/>
    </source>
</evidence>
<keyword evidence="16" id="KW-0133">Cell shape</keyword>
<dbReference type="GO" id="GO:0009252">
    <property type="term" value="P:peptidoglycan biosynthetic process"/>
    <property type="evidence" value="ECO:0007669"/>
    <property type="project" value="UniProtKB-KW"/>
</dbReference>
<feature type="domain" description="Penicillin-binding protein transpeptidase" evidence="30">
    <location>
        <begin position="431"/>
        <end position="705"/>
    </location>
</feature>
<evidence type="ECO:0000256" key="2">
    <source>
        <dbReference type="ARBA" id="ARBA00004249"/>
    </source>
</evidence>
<dbReference type="AlphaFoldDB" id="A0AAW3ZHK2"/>
<organism evidence="33 34">
    <name type="scientific">Pseudomarimonas arenosa</name>
    <dbReference type="NCBI Taxonomy" id="2774145"/>
    <lineage>
        <taxon>Bacteria</taxon>
        <taxon>Pseudomonadati</taxon>
        <taxon>Pseudomonadota</taxon>
        <taxon>Gammaproteobacteria</taxon>
        <taxon>Lysobacterales</taxon>
        <taxon>Lysobacteraceae</taxon>
        <taxon>Pseudomarimonas</taxon>
    </lineage>
</organism>
<keyword evidence="11" id="KW-0645">Protease</keyword>
<dbReference type="GO" id="GO:0046677">
    <property type="term" value="P:response to antibiotic"/>
    <property type="evidence" value="ECO:0007669"/>
    <property type="project" value="UniProtKB-KW"/>
</dbReference>
<dbReference type="GO" id="GO:0008658">
    <property type="term" value="F:penicillin binding"/>
    <property type="evidence" value="ECO:0007669"/>
    <property type="project" value="InterPro"/>
</dbReference>
<comment type="function">
    <text evidence="1">Cell wall formation. Synthesis of cross-linked peptidoglycan from the lipid intermediates. The enzyme has a penicillin-insensitive transglycosylase N-terminal domain (formation of linear glycan strands) and a penicillin-sensitive transpeptidase C-terminal domain (cross-linking of the peptide subunits).</text>
</comment>
<evidence type="ECO:0000256" key="6">
    <source>
        <dbReference type="ARBA" id="ARBA00012448"/>
    </source>
</evidence>
<keyword evidence="21" id="KW-0046">Antibiotic resistance</keyword>
<comment type="caution">
    <text evidence="33">The sequence shown here is derived from an EMBL/GenBank/DDBJ whole genome shotgun (WGS) entry which is preliminary data.</text>
</comment>
<comment type="similarity">
    <text evidence="5">In the N-terminal section; belongs to the glycosyltransferase 51 family.</text>
</comment>
<dbReference type="EC" id="3.4.16.4" evidence="6"/>
<evidence type="ECO:0000256" key="28">
    <source>
        <dbReference type="SAM" id="MobiDB-lite"/>
    </source>
</evidence>
<reference evidence="33 34" key="1">
    <citation type="submission" date="2020-09" db="EMBL/GenBank/DDBJ databases">
        <title>Pseudoxanthomonas sp. CAU 1598 isolated from sand of Yaerae Beach.</title>
        <authorList>
            <person name="Kim W."/>
        </authorList>
    </citation>
    <scope>NUCLEOTIDE SEQUENCE [LARGE SCALE GENOMIC DNA]</scope>
    <source>
        <strain evidence="33 34">CAU 1598</strain>
    </source>
</reference>
<feature type="compositionally biased region" description="Basic and acidic residues" evidence="28">
    <location>
        <begin position="246"/>
        <end position="261"/>
    </location>
</feature>
<evidence type="ECO:0000256" key="15">
    <source>
        <dbReference type="ARBA" id="ARBA00022801"/>
    </source>
</evidence>
<evidence type="ECO:0000256" key="27">
    <source>
        <dbReference type="ARBA" id="ARBA00060592"/>
    </source>
</evidence>
<keyword evidence="20 29" id="KW-0472">Membrane</keyword>
<keyword evidence="19 29" id="KW-1133">Transmembrane helix</keyword>